<keyword evidence="12" id="KW-1185">Reference proteome</keyword>
<evidence type="ECO:0000256" key="5">
    <source>
        <dbReference type="ARBA" id="ARBA00059307"/>
    </source>
</evidence>
<comment type="caution">
    <text evidence="11">The sequence shown here is derived from an EMBL/GenBank/DDBJ whole genome shotgun (WGS) entry which is preliminary data.</text>
</comment>
<evidence type="ECO:0000313" key="11">
    <source>
        <dbReference type="EMBL" id="KAI7724523.1"/>
    </source>
</evidence>
<evidence type="ECO:0000256" key="6">
    <source>
        <dbReference type="ARBA" id="ARBA00065123"/>
    </source>
</evidence>
<dbReference type="InterPro" id="IPR048258">
    <property type="entry name" value="Cyclins_cyclin-box"/>
</dbReference>
<feature type="domain" description="Cyclin C-terminal" evidence="10">
    <location>
        <begin position="268"/>
        <end position="385"/>
    </location>
</feature>
<evidence type="ECO:0000256" key="1">
    <source>
        <dbReference type="ARBA" id="ARBA00006955"/>
    </source>
</evidence>
<dbReference type="PANTHER" id="PTHR10177">
    <property type="entry name" value="CYCLINS"/>
    <property type="match status" value="1"/>
</dbReference>
<keyword evidence="3 7" id="KW-0195">Cyclin</keyword>
<dbReference type="Proteomes" id="UP001206925">
    <property type="component" value="Unassembled WGS sequence"/>
</dbReference>
<reference evidence="11" key="1">
    <citation type="submission" date="2022-06" db="EMBL/GenBank/DDBJ databases">
        <title>Uncovering the hologenomic basis of an extraordinary plant invasion.</title>
        <authorList>
            <person name="Bieker V.C."/>
            <person name="Martin M.D."/>
            <person name="Gilbert T."/>
            <person name="Hodgins K."/>
            <person name="Battlay P."/>
            <person name="Petersen B."/>
            <person name="Wilson J."/>
        </authorList>
    </citation>
    <scope>NUCLEOTIDE SEQUENCE</scope>
    <source>
        <strain evidence="11">AA19_3_7</strain>
        <tissue evidence="11">Leaf</tissue>
    </source>
</reference>
<evidence type="ECO:0000256" key="2">
    <source>
        <dbReference type="ARBA" id="ARBA00022618"/>
    </source>
</evidence>
<feature type="domain" description="Cyclin-like" evidence="9">
    <location>
        <begin position="272"/>
        <end position="354"/>
    </location>
</feature>
<dbReference type="Pfam" id="PF02984">
    <property type="entry name" value="Cyclin_C"/>
    <property type="match status" value="1"/>
</dbReference>
<dbReference type="CDD" id="cd20567">
    <property type="entry name" value="CYCLIN_AtCycB-like_rpt1"/>
    <property type="match status" value="1"/>
</dbReference>
<protein>
    <recommendedName>
        <fullName evidence="13">Cyclin N-terminal domain-containing protein</fullName>
    </recommendedName>
</protein>
<comment type="similarity">
    <text evidence="1">Belongs to the cyclin family. Cyclin AB subfamily.</text>
</comment>
<evidence type="ECO:0000256" key="3">
    <source>
        <dbReference type="ARBA" id="ARBA00023127"/>
    </source>
</evidence>
<dbReference type="InterPro" id="IPR039361">
    <property type="entry name" value="Cyclin"/>
</dbReference>
<keyword evidence="2" id="KW-0132">Cell division</keyword>
<dbReference type="SMART" id="SM00385">
    <property type="entry name" value="CYCLIN"/>
    <property type="match status" value="2"/>
</dbReference>
<comment type="subunit">
    <text evidence="6">Interacts with the CDC2 and CDK2 protein kinases to form a serine/threonine kinase holoenzyme complex. The cyclin subunit imparts substrate specificity to the complex.</text>
</comment>
<evidence type="ECO:0000259" key="9">
    <source>
        <dbReference type="SMART" id="SM00385"/>
    </source>
</evidence>
<dbReference type="FunFam" id="1.10.472.10:FF:000032">
    <property type="entry name" value="G2/mitotic-specific cyclin-1"/>
    <property type="match status" value="1"/>
</dbReference>
<gene>
    <name evidence="11" type="ORF">M8C21_023977</name>
</gene>
<dbReference type="InterPro" id="IPR036915">
    <property type="entry name" value="Cyclin-like_sf"/>
</dbReference>
<organism evidence="11 12">
    <name type="scientific">Ambrosia artemisiifolia</name>
    <name type="common">Common ragweed</name>
    <dbReference type="NCBI Taxonomy" id="4212"/>
    <lineage>
        <taxon>Eukaryota</taxon>
        <taxon>Viridiplantae</taxon>
        <taxon>Streptophyta</taxon>
        <taxon>Embryophyta</taxon>
        <taxon>Tracheophyta</taxon>
        <taxon>Spermatophyta</taxon>
        <taxon>Magnoliopsida</taxon>
        <taxon>eudicotyledons</taxon>
        <taxon>Gunneridae</taxon>
        <taxon>Pentapetalae</taxon>
        <taxon>asterids</taxon>
        <taxon>campanulids</taxon>
        <taxon>Asterales</taxon>
        <taxon>Asteraceae</taxon>
        <taxon>Asteroideae</taxon>
        <taxon>Heliantheae alliance</taxon>
        <taxon>Heliantheae</taxon>
        <taxon>Ambrosia</taxon>
    </lineage>
</organism>
<evidence type="ECO:0000256" key="8">
    <source>
        <dbReference type="SAM" id="MobiDB-lite"/>
    </source>
</evidence>
<evidence type="ECO:0000256" key="7">
    <source>
        <dbReference type="RuleBase" id="RU000383"/>
    </source>
</evidence>
<feature type="region of interest" description="Disordered" evidence="8">
    <location>
        <begin position="449"/>
        <end position="472"/>
    </location>
</feature>
<evidence type="ECO:0000256" key="4">
    <source>
        <dbReference type="ARBA" id="ARBA00023306"/>
    </source>
</evidence>
<sequence length="512" mass="57676">MDASKQNLPDVMRPTKTHGVLGGQNRRALGDLNHNIIISSNALPGKRTIPSKKPLAPVRRPVTSGFSAQITIQPEGKKPTVETEAIDLEDDFSAPMFVQHTEAMLEEIDKMDEDMYEEPILDIDDADKDDPLAVVEYVNDIYTHYRQQEISSCVSPTYMSQQHDINDKMRAILVNWLIEVHYNFELMEETLYLTVNLIDRFLERQTVSRNKLQLVGMTAMLLACKYEQVSVPLVDDFILFSGKAYTRTEVLDMEKEMVNTLEFNLSVPTPYVFIKRFLKAANSSRELEFLSFYLIDMCLVEYGMLKFPPSLLAAAAVFTAECTLNRSKKWTKSCEVYSNYCDNHLAECSKMMVSLHQKSGTGKLVSVFNKYGTYKYGQIARTLPAKFMLYPSSPAENEELSFLVEVLESVVPSAACHRWEWLGDKSKSFSVGSVKWLLYASAKTMPQNHRLHSSGQLSNDGPIERSKQGGGQSCLVHRRGGDVSREMRAVCCGGGAGCQFILPTNAEVRRDG</sequence>
<evidence type="ECO:0000313" key="12">
    <source>
        <dbReference type="Proteomes" id="UP001206925"/>
    </source>
</evidence>
<dbReference type="InterPro" id="IPR004367">
    <property type="entry name" value="Cyclin_C-dom"/>
</dbReference>
<feature type="domain" description="Cyclin-like" evidence="9">
    <location>
        <begin position="175"/>
        <end position="259"/>
    </location>
</feature>
<dbReference type="Gene3D" id="1.10.472.10">
    <property type="entry name" value="Cyclin-like"/>
    <property type="match status" value="2"/>
</dbReference>
<evidence type="ECO:0000259" key="10">
    <source>
        <dbReference type="SMART" id="SM01332"/>
    </source>
</evidence>
<dbReference type="PROSITE" id="PS00292">
    <property type="entry name" value="CYCLINS"/>
    <property type="match status" value="1"/>
</dbReference>
<feature type="region of interest" description="Disordered" evidence="8">
    <location>
        <begin position="1"/>
        <end position="21"/>
    </location>
</feature>
<dbReference type="InterPro" id="IPR013763">
    <property type="entry name" value="Cyclin-like_dom"/>
</dbReference>
<keyword evidence="4" id="KW-0131">Cell cycle</keyword>
<name>A0AAD5BLK8_AMBAR</name>
<evidence type="ECO:0008006" key="13">
    <source>
        <dbReference type="Google" id="ProtNLM"/>
    </source>
</evidence>
<dbReference type="SMART" id="SM01332">
    <property type="entry name" value="Cyclin_C"/>
    <property type="match status" value="1"/>
</dbReference>
<dbReference type="GO" id="GO:0010332">
    <property type="term" value="P:response to gamma radiation"/>
    <property type="evidence" value="ECO:0007669"/>
    <property type="project" value="UniProtKB-ARBA"/>
</dbReference>
<dbReference type="InterPro" id="IPR006671">
    <property type="entry name" value="Cyclin_N"/>
</dbReference>
<dbReference type="Pfam" id="PF00134">
    <property type="entry name" value="Cyclin_N"/>
    <property type="match status" value="1"/>
</dbReference>
<dbReference type="EMBL" id="JAMZMK010012205">
    <property type="protein sequence ID" value="KAI7724523.1"/>
    <property type="molecule type" value="Genomic_DNA"/>
</dbReference>
<dbReference type="AlphaFoldDB" id="A0AAD5BLK8"/>
<dbReference type="GO" id="GO:0051301">
    <property type="term" value="P:cell division"/>
    <property type="evidence" value="ECO:0007669"/>
    <property type="project" value="UniProtKB-KW"/>
</dbReference>
<proteinExistence type="inferred from homology"/>
<dbReference type="SUPFAM" id="SSF47954">
    <property type="entry name" value="Cyclin-like"/>
    <property type="match status" value="2"/>
</dbReference>
<comment type="function">
    <text evidence="5">Essential for the control of the cell cycle at the G2/M (mitosis) transition. G2/M cyclins accumulate steadily during G2 and are abruptly destroyed at mitosis.</text>
</comment>
<accession>A0AAD5BLK8</accession>